<protein>
    <submittedName>
        <fullName evidence="3">XRE family transcriptional regulator</fullName>
    </submittedName>
</protein>
<dbReference type="SMART" id="SM00530">
    <property type="entry name" value="HTH_XRE"/>
    <property type="match status" value="1"/>
</dbReference>
<evidence type="ECO:0000256" key="1">
    <source>
        <dbReference type="SAM" id="MobiDB-lite"/>
    </source>
</evidence>
<dbReference type="GO" id="GO:0003677">
    <property type="term" value="F:DNA binding"/>
    <property type="evidence" value="ECO:0007669"/>
    <property type="project" value="InterPro"/>
</dbReference>
<dbReference type="InterPro" id="IPR010982">
    <property type="entry name" value="Lambda_DNA-bd_dom_sf"/>
</dbReference>
<gene>
    <name evidence="3" type="ORF">NG824_19790</name>
</gene>
<name>A0AA46Y876_9XANT</name>
<dbReference type="Proteomes" id="UP001164392">
    <property type="component" value="Chromosome"/>
</dbReference>
<feature type="compositionally biased region" description="Basic residues" evidence="1">
    <location>
        <begin position="1"/>
        <end position="13"/>
    </location>
</feature>
<accession>A0AA46Y876</accession>
<dbReference type="InterPro" id="IPR001387">
    <property type="entry name" value="Cro/C1-type_HTH"/>
</dbReference>
<reference evidence="3" key="1">
    <citation type="submission" date="2022-06" db="EMBL/GenBank/DDBJ databases">
        <title>Dynamics of rice microbiomes reveals core vertical transmitted seed endophytes.</title>
        <authorList>
            <person name="Liao K."/>
            <person name="Zhang X."/>
        </authorList>
    </citation>
    <scope>NUCLEOTIDE SEQUENCE</scope>
    <source>
        <strain evidence="3">JR3-14</strain>
    </source>
</reference>
<dbReference type="InterPro" id="IPR039554">
    <property type="entry name" value="HigA2-like_HTH"/>
</dbReference>
<feature type="domain" description="HTH cro/C1-type" evidence="2">
    <location>
        <begin position="65"/>
        <end position="121"/>
    </location>
</feature>
<feature type="compositionally biased region" description="Polar residues" evidence="1">
    <location>
        <begin position="18"/>
        <end position="28"/>
    </location>
</feature>
<evidence type="ECO:0000259" key="2">
    <source>
        <dbReference type="PROSITE" id="PS50943"/>
    </source>
</evidence>
<dbReference type="PROSITE" id="PS50943">
    <property type="entry name" value="HTH_CROC1"/>
    <property type="match status" value="1"/>
</dbReference>
<proteinExistence type="predicted"/>
<evidence type="ECO:0000313" key="4">
    <source>
        <dbReference type="Proteomes" id="UP001164392"/>
    </source>
</evidence>
<sequence length="124" mass="13903">MRSRRRRRLHRSRTSTLQSNASPCWTGSDMNKNKTERFASVWDALADTAQEAANLKVRAELMRKIASLIQENGWTQAAAAERCGITQPRINDLLRGRISRFSLDALVNIAASLGRQVHVELDAA</sequence>
<feature type="region of interest" description="Disordered" evidence="1">
    <location>
        <begin position="1"/>
        <end position="28"/>
    </location>
</feature>
<dbReference type="Pfam" id="PF13744">
    <property type="entry name" value="HTH_37"/>
    <property type="match status" value="1"/>
</dbReference>
<evidence type="ECO:0000313" key="3">
    <source>
        <dbReference type="EMBL" id="UYK88677.1"/>
    </source>
</evidence>
<dbReference type="CDD" id="cd00093">
    <property type="entry name" value="HTH_XRE"/>
    <property type="match status" value="1"/>
</dbReference>
<dbReference type="EMBL" id="CP099534">
    <property type="protein sequence ID" value="UYK88677.1"/>
    <property type="molecule type" value="Genomic_DNA"/>
</dbReference>
<organism evidence="3 4">
    <name type="scientific">Xanthomonas sacchari</name>
    <dbReference type="NCBI Taxonomy" id="56458"/>
    <lineage>
        <taxon>Bacteria</taxon>
        <taxon>Pseudomonadati</taxon>
        <taxon>Pseudomonadota</taxon>
        <taxon>Gammaproteobacteria</taxon>
        <taxon>Lysobacterales</taxon>
        <taxon>Lysobacteraceae</taxon>
        <taxon>Xanthomonas</taxon>
    </lineage>
</organism>
<dbReference type="SUPFAM" id="SSF47413">
    <property type="entry name" value="lambda repressor-like DNA-binding domains"/>
    <property type="match status" value="1"/>
</dbReference>
<dbReference type="AlphaFoldDB" id="A0AA46Y876"/>
<dbReference type="Gene3D" id="1.10.260.40">
    <property type="entry name" value="lambda repressor-like DNA-binding domains"/>
    <property type="match status" value="1"/>
</dbReference>